<proteinExistence type="predicted"/>
<evidence type="ECO:0000313" key="1">
    <source>
        <dbReference type="EMBL" id="KAE8319623.1"/>
    </source>
</evidence>
<organism evidence="1 2">
    <name type="scientific">Aspergillus transmontanensis</name>
    <dbReference type="NCBI Taxonomy" id="1034304"/>
    <lineage>
        <taxon>Eukaryota</taxon>
        <taxon>Fungi</taxon>
        <taxon>Dikarya</taxon>
        <taxon>Ascomycota</taxon>
        <taxon>Pezizomycotina</taxon>
        <taxon>Eurotiomycetes</taxon>
        <taxon>Eurotiomycetidae</taxon>
        <taxon>Eurotiales</taxon>
        <taxon>Aspergillaceae</taxon>
        <taxon>Aspergillus</taxon>
        <taxon>Aspergillus subgen. Circumdati</taxon>
    </lineage>
</organism>
<dbReference type="AlphaFoldDB" id="A0A5N6WFN4"/>
<dbReference type="EMBL" id="ML738293">
    <property type="protein sequence ID" value="KAE8319623.1"/>
    <property type="molecule type" value="Genomic_DNA"/>
</dbReference>
<keyword evidence="2" id="KW-1185">Reference proteome</keyword>
<reference evidence="2" key="1">
    <citation type="submission" date="2019-04" db="EMBL/GenBank/DDBJ databases">
        <title>Friends and foes A comparative genomics studyof 23 Aspergillus species from section Flavi.</title>
        <authorList>
            <consortium name="DOE Joint Genome Institute"/>
            <person name="Kjaerbolling I."/>
            <person name="Vesth T."/>
            <person name="Frisvad J.C."/>
            <person name="Nybo J.L."/>
            <person name="Theobald S."/>
            <person name="Kildgaard S."/>
            <person name="Isbrandt T."/>
            <person name="Kuo A."/>
            <person name="Sato A."/>
            <person name="Lyhne E.K."/>
            <person name="Kogle M.E."/>
            <person name="Wiebenga A."/>
            <person name="Kun R.S."/>
            <person name="Lubbers R.J."/>
            <person name="Makela M.R."/>
            <person name="Barry K."/>
            <person name="Chovatia M."/>
            <person name="Clum A."/>
            <person name="Daum C."/>
            <person name="Haridas S."/>
            <person name="He G."/>
            <person name="LaButti K."/>
            <person name="Lipzen A."/>
            <person name="Mondo S."/>
            <person name="Riley R."/>
            <person name="Salamov A."/>
            <person name="Simmons B.A."/>
            <person name="Magnuson J.K."/>
            <person name="Henrissat B."/>
            <person name="Mortensen U.H."/>
            <person name="Larsen T.O."/>
            <person name="Devries R.P."/>
            <person name="Grigoriev I.V."/>
            <person name="Machida M."/>
            <person name="Baker S.E."/>
            <person name="Andersen M.R."/>
        </authorList>
    </citation>
    <scope>NUCLEOTIDE SEQUENCE [LARGE SCALE GENOMIC DNA]</scope>
    <source>
        <strain evidence="2">CBS 130015</strain>
    </source>
</reference>
<accession>A0A5N6WFN4</accession>
<dbReference type="Proteomes" id="UP000325433">
    <property type="component" value="Unassembled WGS sequence"/>
</dbReference>
<protein>
    <submittedName>
        <fullName evidence="1">Uncharacterized protein</fullName>
    </submittedName>
</protein>
<name>A0A5N6WFN4_9EURO</name>
<sequence>MDLSLKNMLLSNWSNVVEHKNEKRKSHLIHATASSTVHFDIYLIVESVEECNYIQLWKLTQLSILDTLSDLYDRCIESDVCFRFSWTCCYKQCVVQSSNATNIGLYYPLYRMYLNEQVGLTCQSCHNYGHRQIFRYLPCSKPQKICKRSNCTDRDTIGLDWGGLSDSDDRPSHLFDGSDFPISHMYGVWIVSIAGEPYL</sequence>
<gene>
    <name evidence="1" type="ORF">BDV41DRAFT_157421</name>
</gene>
<evidence type="ECO:0000313" key="2">
    <source>
        <dbReference type="Proteomes" id="UP000325433"/>
    </source>
</evidence>